<name>A0A377LX03_ENTCL</name>
<protein>
    <submittedName>
        <fullName evidence="2">Putative fimbrial protein</fullName>
    </submittedName>
</protein>
<dbReference type="AlphaFoldDB" id="A0A377LX03"/>
<dbReference type="Proteomes" id="UP000255106">
    <property type="component" value="Unassembled WGS sequence"/>
</dbReference>
<feature type="signal peptide" evidence="1">
    <location>
        <begin position="1"/>
        <end position="21"/>
    </location>
</feature>
<organism evidence="2 3">
    <name type="scientific">Enterobacter cloacae</name>
    <dbReference type="NCBI Taxonomy" id="550"/>
    <lineage>
        <taxon>Bacteria</taxon>
        <taxon>Pseudomonadati</taxon>
        <taxon>Pseudomonadota</taxon>
        <taxon>Gammaproteobacteria</taxon>
        <taxon>Enterobacterales</taxon>
        <taxon>Enterobacteriaceae</taxon>
        <taxon>Enterobacter</taxon>
        <taxon>Enterobacter cloacae complex</taxon>
    </lineage>
</organism>
<proteinExistence type="predicted"/>
<evidence type="ECO:0000313" key="3">
    <source>
        <dbReference type="Proteomes" id="UP000255106"/>
    </source>
</evidence>
<evidence type="ECO:0000256" key="1">
    <source>
        <dbReference type="SAM" id="SignalP"/>
    </source>
</evidence>
<gene>
    <name evidence="2" type="ORF">NCTC10005_03431</name>
</gene>
<evidence type="ECO:0000313" key="2">
    <source>
        <dbReference type="EMBL" id="STQ10679.1"/>
    </source>
</evidence>
<reference evidence="2 3" key="1">
    <citation type="submission" date="2018-06" db="EMBL/GenBank/DDBJ databases">
        <authorList>
            <consortium name="Pathogen Informatics"/>
            <person name="Doyle S."/>
        </authorList>
    </citation>
    <scope>NUCLEOTIDE SEQUENCE [LARGE SCALE GENOMIC DNA]</scope>
    <source>
        <strain evidence="2 3">NCTC10005</strain>
    </source>
</reference>
<accession>A0A377LX03</accession>
<keyword evidence="1" id="KW-0732">Signal</keyword>
<sequence length="55" mass="5921">MNKYLPFAILAGIATSFSSWAINVGDITSIMTSEQSSLSKEIINTTNSHAMSALR</sequence>
<feature type="chain" id="PRO_5017053894" evidence="1">
    <location>
        <begin position="22"/>
        <end position="55"/>
    </location>
</feature>
<dbReference type="EMBL" id="UGJB01000004">
    <property type="protein sequence ID" value="STQ10679.1"/>
    <property type="molecule type" value="Genomic_DNA"/>
</dbReference>